<dbReference type="PROSITE" id="PS51186">
    <property type="entry name" value="GNAT"/>
    <property type="match status" value="1"/>
</dbReference>
<dbReference type="Pfam" id="PF19045">
    <property type="entry name" value="Ligase_CoA_2"/>
    <property type="match status" value="1"/>
</dbReference>
<evidence type="ECO:0000256" key="1">
    <source>
        <dbReference type="ARBA" id="ARBA00022598"/>
    </source>
</evidence>
<evidence type="ECO:0000256" key="6">
    <source>
        <dbReference type="SAM" id="MobiDB-lite"/>
    </source>
</evidence>
<dbReference type="Pfam" id="PF00583">
    <property type="entry name" value="Acetyltransf_1"/>
    <property type="match status" value="1"/>
</dbReference>
<comment type="similarity">
    <text evidence="4">In the N-terminal section; belongs to the acetate CoA ligase alpha subunit family.</text>
</comment>
<keyword evidence="10" id="KW-1185">Reference proteome</keyword>
<dbReference type="InterPro" id="IPR051538">
    <property type="entry name" value="Acyl-CoA_Synth/Transferase"/>
</dbReference>
<dbReference type="InterPro" id="IPR003781">
    <property type="entry name" value="CoA-bd"/>
</dbReference>
<dbReference type="Pfam" id="PF13607">
    <property type="entry name" value="Succ_CoA_lig"/>
    <property type="match status" value="1"/>
</dbReference>
<dbReference type="OrthoDB" id="9791027at2"/>
<dbReference type="eggNOG" id="COG1670">
    <property type="taxonomic scope" value="Bacteria"/>
</dbReference>
<dbReference type="PANTHER" id="PTHR43334">
    <property type="entry name" value="ACETATE--COA LIGASE [ADP-FORMING]"/>
    <property type="match status" value="1"/>
</dbReference>
<proteinExistence type="inferred from homology"/>
<dbReference type="Gene3D" id="3.30.1490.20">
    <property type="entry name" value="ATP-grasp fold, A domain"/>
    <property type="match status" value="1"/>
</dbReference>
<feature type="domain" description="ATP-grasp" evidence="7">
    <location>
        <begin position="700"/>
        <end position="736"/>
    </location>
</feature>
<feature type="region of interest" description="Disordered" evidence="6">
    <location>
        <begin position="1"/>
        <end position="20"/>
    </location>
</feature>
<protein>
    <submittedName>
        <fullName evidence="9">Putative Acyl-CoA synthetase (NDP forming)</fullName>
    </submittedName>
</protein>
<dbReference type="FunFam" id="3.30.1490.20:FF:000020">
    <property type="entry name" value="Protein lysine acetyltransferase"/>
    <property type="match status" value="1"/>
</dbReference>
<dbReference type="InterPro" id="IPR011761">
    <property type="entry name" value="ATP-grasp"/>
</dbReference>
<dbReference type="Gene3D" id="3.40.630.30">
    <property type="match status" value="1"/>
</dbReference>
<dbReference type="HOGENOM" id="CLU_007415_3_0_0"/>
<dbReference type="InterPro" id="IPR032875">
    <property type="entry name" value="Succ_CoA_lig_flav_dom"/>
</dbReference>
<dbReference type="STRING" id="330214.NIDE3866"/>
<evidence type="ECO:0000256" key="4">
    <source>
        <dbReference type="ARBA" id="ARBA00060888"/>
    </source>
</evidence>
<dbReference type="InterPro" id="IPR000182">
    <property type="entry name" value="GNAT_dom"/>
</dbReference>
<dbReference type="eggNOG" id="COG1042">
    <property type="taxonomic scope" value="Bacteria"/>
</dbReference>
<evidence type="ECO:0000256" key="3">
    <source>
        <dbReference type="ARBA" id="ARBA00022840"/>
    </source>
</evidence>
<dbReference type="InterPro" id="IPR016102">
    <property type="entry name" value="Succinyl-CoA_synth-like"/>
</dbReference>
<dbReference type="InterPro" id="IPR043938">
    <property type="entry name" value="Ligase_CoA_dom"/>
</dbReference>
<dbReference type="InterPro" id="IPR016181">
    <property type="entry name" value="Acyl_CoA_acyltransferase"/>
</dbReference>
<evidence type="ECO:0000313" key="9">
    <source>
        <dbReference type="EMBL" id="CBK43539.1"/>
    </source>
</evidence>
<dbReference type="GO" id="GO:0046872">
    <property type="term" value="F:metal ion binding"/>
    <property type="evidence" value="ECO:0007669"/>
    <property type="project" value="InterPro"/>
</dbReference>
<evidence type="ECO:0000259" key="7">
    <source>
        <dbReference type="PROSITE" id="PS50975"/>
    </source>
</evidence>
<dbReference type="EMBL" id="FP929003">
    <property type="protein sequence ID" value="CBK43539.1"/>
    <property type="molecule type" value="Genomic_DNA"/>
</dbReference>
<dbReference type="GO" id="GO:0043758">
    <property type="term" value="F:acetate-CoA ligase (ADP-forming) activity"/>
    <property type="evidence" value="ECO:0007669"/>
    <property type="project" value="InterPro"/>
</dbReference>
<dbReference type="Proteomes" id="UP000001660">
    <property type="component" value="Chromosome"/>
</dbReference>
<dbReference type="SUPFAM" id="SSF51735">
    <property type="entry name" value="NAD(P)-binding Rossmann-fold domains"/>
    <property type="match status" value="1"/>
</dbReference>
<reference evidence="9 10" key="1">
    <citation type="journal article" date="2010" name="Proc. Natl. Acad. Sci. U.S.A.">
        <title>A Nitrospira metagenome illuminates the physiology and evolution of globally important nitrite-oxidizing bacteria.</title>
        <authorList>
            <person name="Lucker S."/>
            <person name="Wagner M."/>
            <person name="Maixner F."/>
            <person name="Pelletier E."/>
            <person name="Koch H."/>
            <person name="Vacherie B."/>
            <person name="Rattei T."/>
            <person name="Sinninghe Damste J."/>
            <person name="Spieck E."/>
            <person name="Le Paslier D."/>
            <person name="Daims H."/>
        </authorList>
    </citation>
    <scope>NUCLEOTIDE SEQUENCE [LARGE SCALE GENOMIC DNA]</scope>
</reference>
<name>D8PJG5_9BACT</name>
<dbReference type="Pfam" id="PF13380">
    <property type="entry name" value="CoA_binding_2"/>
    <property type="match status" value="1"/>
</dbReference>
<dbReference type="SUPFAM" id="SSF55729">
    <property type="entry name" value="Acyl-CoA N-acyltransferases (Nat)"/>
    <property type="match status" value="1"/>
</dbReference>
<keyword evidence="1" id="KW-0436">Ligase</keyword>
<dbReference type="InterPro" id="IPR036291">
    <property type="entry name" value="NAD(P)-bd_dom_sf"/>
</dbReference>
<organism evidence="9 10">
    <name type="scientific">Nitrospira defluvii</name>
    <dbReference type="NCBI Taxonomy" id="330214"/>
    <lineage>
        <taxon>Bacteria</taxon>
        <taxon>Pseudomonadati</taxon>
        <taxon>Nitrospirota</taxon>
        <taxon>Nitrospiria</taxon>
        <taxon>Nitrospirales</taxon>
        <taxon>Nitrospiraceae</taxon>
        <taxon>Nitrospira</taxon>
    </lineage>
</organism>
<evidence type="ECO:0000256" key="5">
    <source>
        <dbReference type="PROSITE-ProRule" id="PRU00409"/>
    </source>
</evidence>
<dbReference type="GO" id="GO:0016747">
    <property type="term" value="F:acyltransferase activity, transferring groups other than amino-acyl groups"/>
    <property type="evidence" value="ECO:0007669"/>
    <property type="project" value="InterPro"/>
</dbReference>
<evidence type="ECO:0000256" key="2">
    <source>
        <dbReference type="ARBA" id="ARBA00022741"/>
    </source>
</evidence>
<dbReference type="SMART" id="SM00881">
    <property type="entry name" value="CoA_binding"/>
    <property type="match status" value="1"/>
</dbReference>
<evidence type="ECO:0000259" key="8">
    <source>
        <dbReference type="PROSITE" id="PS51186"/>
    </source>
</evidence>
<dbReference type="Gene3D" id="3.40.50.720">
    <property type="entry name" value="NAD(P)-binding Rossmann-like Domain"/>
    <property type="match status" value="1"/>
</dbReference>
<gene>
    <name evidence="9" type="ORF">NIDE3866</name>
</gene>
<accession>D8PJG5</accession>
<dbReference type="Pfam" id="PF13549">
    <property type="entry name" value="ATP-grasp_5"/>
    <property type="match status" value="1"/>
</dbReference>
<dbReference type="eggNOG" id="COG0045">
    <property type="taxonomic scope" value="Bacteria"/>
</dbReference>
<dbReference type="InterPro" id="IPR013815">
    <property type="entry name" value="ATP_grasp_subdomain_1"/>
</dbReference>
<feature type="domain" description="N-acetyltransferase" evidence="8">
    <location>
        <begin position="30"/>
        <end position="186"/>
    </location>
</feature>
<dbReference type="PANTHER" id="PTHR43334:SF1">
    <property type="entry name" value="3-HYDROXYPROPIONATE--COA LIGASE [ADP-FORMING]"/>
    <property type="match status" value="1"/>
</dbReference>
<evidence type="ECO:0000313" key="10">
    <source>
        <dbReference type="Proteomes" id="UP000001660"/>
    </source>
</evidence>
<dbReference type="Gene3D" id="3.40.50.261">
    <property type="entry name" value="Succinyl-CoA synthetase domains"/>
    <property type="match status" value="2"/>
</dbReference>
<dbReference type="Gene3D" id="3.30.470.20">
    <property type="entry name" value="ATP-grasp fold, B domain"/>
    <property type="match status" value="1"/>
</dbReference>
<dbReference type="SUPFAM" id="SSF52210">
    <property type="entry name" value="Succinyl-CoA synthetase domains"/>
    <property type="match status" value="2"/>
</dbReference>
<dbReference type="GO" id="GO:0005524">
    <property type="term" value="F:ATP binding"/>
    <property type="evidence" value="ECO:0007669"/>
    <property type="project" value="UniProtKB-UniRule"/>
</dbReference>
<keyword evidence="3 5" id="KW-0067">ATP-binding</keyword>
<dbReference type="AlphaFoldDB" id="D8PJG5"/>
<sequence>MQRIRPLHLPPSRDEGPDSGQVVLSDGSTALLRIAQPSDADELQRFVERLSPEARRHRFFSETTPPAEVIRTLCDPSDPRRSLTVIALRRQDGTLRVIASGSYHARDPHQAEVAMAVDDRLHGHGLGTLLLERLALLAVRHGFTKLWAITHADNVAMREVFASSGLPMEEHVEGGDMEVELSLTPTDHSVRQSEWRERIATAASLRPLFHPQAVAVIGASRAPQSIGYRLLDALSSNGFCGRCYAINPHAATIAGIHTYPSLRALPEPVDLAVIAVPKDAVLSVVDDCAATGVRALVVITAGFAEVGAEGRRLQGQLLEKVRQQGLRMVGPNCFGILNTDPAVRLNATFTSTFPLAGSIAMSSQSGALGLALLAASERLQLGLSTFVSVGNKADVSVNDLLQYWENDPATNVILLYVESFGNPRRFAQIARRVSRNKPIVVLKAGRTSSGKRAAGSHTAALAANDVAVEALFQQTGILRAETLEDMFALAAGLSDQPLPKGNRVGIITNAGGPAILCADACEACGLDVPELSQATVTHLASFLPPAAALRNPVDLIASADPEQYAQAIATLLKSDDIDALIVLYIAVTATDVAPIADGIKKGILEARATASVKKPIYIGWMVETDRERRFSFVNETIPTFALPELPARTLGKIAGYLQWRERPAGMVPDFDDLDLSTVTRICHDALTARGDGWLTTAETRALLNAMSIPLPPGGVATSAEEAALLAEQIGFPVVVKLASHTLVHKTEIGGVHLNLNTKAEVRHAFEQIAARLAQDQSLEAMEGVLVQPMVAGGVEVMAGMVQDPSFGPLVGFGLGGIHVEILGDVRFRITPLTELDAADLIRSIKGYRLLQGYRGHPPGDVDAIQELLLRLSRLVEEVPEIVELDLNPIFAMPPGQGCRIVDARIRVAGTA</sequence>
<dbReference type="PROSITE" id="PS50975">
    <property type="entry name" value="ATP_GRASP"/>
    <property type="match status" value="1"/>
</dbReference>
<dbReference type="KEGG" id="nde:NIDE3866"/>
<keyword evidence="2 5" id="KW-0547">Nucleotide-binding</keyword>
<dbReference type="SUPFAM" id="SSF56059">
    <property type="entry name" value="Glutathione synthetase ATP-binding domain-like"/>
    <property type="match status" value="1"/>
</dbReference>